<dbReference type="EMBL" id="JANAVB010035417">
    <property type="protein sequence ID" value="KAJ6805649.1"/>
    <property type="molecule type" value="Genomic_DNA"/>
</dbReference>
<dbReference type="PANTHER" id="PTHR35546">
    <property type="entry name" value="F-BOX PROTEIN INTERACTION DOMAIN PROTEIN-RELATED"/>
    <property type="match status" value="1"/>
</dbReference>
<comment type="caution">
    <text evidence="2">The sequence shown here is derived from an EMBL/GenBank/DDBJ whole genome shotgun (WGS) entry which is preliminary data.</text>
</comment>
<proteinExistence type="predicted"/>
<evidence type="ECO:0000259" key="1">
    <source>
        <dbReference type="SMART" id="SM00256"/>
    </source>
</evidence>
<dbReference type="Pfam" id="PF00646">
    <property type="entry name" value="F-box"/>
    <property type="match status" value="1"/>
</dbReference>
<evidence type="ECO:0000313" key="3">
    <source>
        <dbReference type="Proteomes" id="UP001140949"/>
    </source>
</evidence>
<dbReference type="SUPFAM" id="SSF81383">
    <property type="entry name" value="F-box domain"/>
    <property type="match status" value="1"/>
</dbReference>
<dbReference type="Gene3D" id="1.20.1280.50">
    <property type="match status" value="1"/>
</dbReference>
<sequence length="344" mass="38215">MSSLLLQKRMAADDEASELCHDMLVEVLTRLPLRSFSRSRCVSKSWRDLASGDHVRSKLPLVVSGVSRLRDDDTPTYVSTLAGGSSIRPVDLGFLPFRSGSTLVDCCDGLLLFYSSSLASSFHVCNAITGRSAALPRPTSGRTPLLSVALFDPTRSRHFRVVSFVRWLARGAELEVFDSELGGWAAREARWGLSTDALTATMRYADGVLYVLAQPRQMVAVRLDSMACDVVELPEAVEVGSCFGKLGGRLHYSVGDGRRLRAWALEGEEWVLKHCVEIKMDGFRVMGFNPEREVVYMRVGTKLVAYDLCEEGVEEVWEFGQEGKGHLMHVWVFPFAKNLEDLLS</sequence>
<dbReference type="AlphaFoldDB" id="A0AAX6EP90"/>
<accession>A0AAX6EP90</accession>
<dbReference type="InterPro" id="IPR001810">
    <property type="entry name" value="F-box_dom"/>
</dbReference>
<dbReference type="SMART" id="SM00256">
    <property type="entry name" value="FBOX"/>
    <property type="match status" value="1"/>
</dbReference>
<reference evidence="2" key="1">
    <citation type="journal article" date="2023" name="GigaByte">
        <title>Genome assembly of the bearded iris, Iris pallida Lam.</title>
        <authorList>
            <person name="Bruccoleri R.E."/>
            <person name="Oakeley E.J."/>
            <person name="Faust A.M.E."/>
            <person name="Altorfer M."/>
            <person name="Dessus-Babus S."/>
            <person name="Burckhardt D."/>
            <person name="Oertli M."/>
            <person name="Naumann U."/>
            <person name="Petersen F."/>
            <person name="Wong J."/>
        </authorList>
    </citation>
    <scope>NUCLEOTIDE SEQUENCE</scope>
    <source>
        <strain evidence="2">GSM-AAB239-AS_SAM_17_03QT</strain>
    </source>
</reference>
<name>A0AAX6EP90_IRIPA</name>
<dbReference type="InterPro" id="IPR036047">
    <property type="entry name" value="F-box-like_dom_sf"/>
</dbReference>
<gene>
    <name evidence="2" type="ORF">M6B38_180195</name>
</gene>
<reference evidence="2" key="2">
    <citation type="submission" date="2023-04" db="EMBL/GenBank/DDBJ databases">
        <authorList>
            <person name="Bruccoleri R.E."/>
            <person name="Oakeley E.J."/>
            <person name="Faust A.-M."/>
            <person name="Dessus-Babus S."/>
            <person name="Altorfer M."/>
            <person name="Burckhardt D."/>
            <person name="Oertli M."/>
            <person name="Naumann U."/>
            <person name="Petersen F."/>
            <person name="Wong J."/>
        </authorList>
    </citation>
    <scope>NUCLEOTIDE SEQUENCE</scope>
    <source>
        <strain evidence="2">GSM-AAB239-AS_SAM_17_03QT</strain>
        <tissue evidence="2">Leaf</tissue>
    </source>
</reference>
<organism evidence="2 3">
    <name type="scientific">Iris pallida</name>
    <name type="common">Sweet iris</name>
    <dbReference type="NCBI Taxonomy" id="29817"/>
    <lineage>
        <taxon>Eukaryota</taxon>
        <taxon>Viridiplantae</taxon>
        <taxon>Streptophyta</taxon>
        <taxon>Embryophyta</taxon>
        <taxon>Tracheophyta</taxon>
        <taxon>Spermatophyta</taxon>
        <taxon>Magnoliopsida</taxon>
        <taxon>Liliopsida</taxon>
        <taxon>Asparagales</taxon>
        <taxon>Iridaceae</taxon>
        <taxon>Iridoideae</taxon>
        <taxon>Irideae</taxon>
        <taxon>Iris</taxon>
    </lineage>
</organism>
<evidence type="ECO:0000313" key="2">
    <source>
        <dbReference type="EMBL" id="KAJ6805649.1"/>
    </source>
</evidence>
<dbReference type="PANTHER" id="PTHR35546:SF123">
    <property type="entry name" value="OS01G0876300 PROTEIN"/>
    <property type="match status" value="1"/>
</dbReference>
<dbReference type="InterPro" id="IPR055290">
    <property type="entry name" value="At3g26010-like"/>
</dbReference>
<dbReference type="Proteomes" id="UP001140949">
    <property type="component" value="Unassembled WGS sequence"/>
</dbReference>
<keyword evidence="3" id="KW-1185">Reference proteome</keyword>
<feature type="domain" description="F-box" evidence="1">
    <location>
        <begin position="19"/>
        <end position="59"/>
    </location>
</feature>
<protein>
    <recommendedName>
        <fullName evidence="1">F-box domain-containing protein</fullName>
    </recommendedName>
</protein>